<keyword evidence="3" id="KW-1185">Reference proteome</keyword>
<reference evidence="2 3" key="1">
    <citation type="submission" date="2017-07" db="EMBL/GenBank/DDBJ databases">
        <authorList>
            <person name="Talla V."/>
            <person name="Backstrom N."/>
        </authorList>
    </citation>
    <scope>NUCLEOTIDE SEQUENCE [LARGE SCALE GENOMIC DNA]</scope>
</reference>
<feature type="domain" description="DUF1731" evidence="1">
    <location>
        <begin position="78"/>
        <end position="124"/>
    </location>
</feature>
<protein>
    <recommendedName>
        <fullName evidence="1">DUF1731 domain-containing protein</fullName>
    </recommendedName>
</protein>
<proteinExistence type="predicted"/>
<dbReference type="Gene3D" id="3.40.50.720">
    <property type="entry name" value="NAD(P)-binding Rossmann-like Domain"/>
    <property type="match status" value="1"/>
</dbReference>
<dbReference type="InterPro" id="IPR013549">
    <property type="entry name" value="DUF1731"/>
</dbReference>
<dbReference type="Proteomes" id="UP000324832">
    <property type="component" value="Unassembled WGS sequence"/>
</dbReference>
<dbReference type="InterPro" id="IPR036291">
    <property type="entry name" value="NAD(P)-bd_dom_sf"/>
</dbReference>
<accession>A0A5E4R0W3</accession>
<dbReference type="SUPFAM" id="SSF51735">
    <property type="entry name" value="NAD(P)-binding Rossmann-fold domains"/>
    <property type="match status" value="1"/>
</dbReference>
<dbReference type="Pfam" id="PF08338">
    <property type="entry name" value="DUF1731"/>
    <property type="match status" value="1"/>
</dbReference>
<organism evidence="2 3">
    <name type="scientific">Leptidea sinapis</name>
    <dbReference type="NCBI Taxonomy" id="189913"/>
    <lineage>
        <taxon>Eukaryota</taxon>
        <taxon>Metazoa</taxon>
        <taxon>Ecdysozoa</taxon>
        <taxon>Arthropoda</taxon>
        <taxon>Hexapoda</taxon>
        <taxon>Insecta</taxon>
        <taxon>Pterygota</taxon>
        <taxon>Neoptera</taxon>
        <taxon>Endopterygota</taxon>
        <taxon>Lepidoptera</taxon>
        <taxon>Glossata</taxon>
        <taxon>Ditrysia</taxon>
        <taxon>Papilionoidea</taxon>
        <taxon>Pieridae</taxon>
        <taxon>Dismorphiinae</taxon>
        <taxon>Leptidea</taxon>
    </lineage>
</organism>
<sequence>MIKNMIVPFFFGLGGPLGSGQQYLPWIHVEDLTSLILFAIENENVKGVLNGVAPQVITNADFTKSFARAMSRPAFIPVPEFALNYLLHEERAMLMTKGQHVTPTRVLEYGFKYKYDNIDAACKECAHLL</sequence>
<dbReference type="AlphaFoldDB" id="A0A5E4R0W3"/>
<dbReference type="EMBL" id="FZQP02006855">
    <property type="protein sequence ID" value="VVD04306.1"/>
    <property type="molecule type" value="Genomic_DNA"/>
</dbReference>
<evidence type="ECO:0000259" key="1">
    <source>
        <dbReference type="Pfam" id="PF08338"/>
    </source>
</evidence>
<gene>
    <name evidence="2" type="ORF">LSINAPIS_LOCUS14086</name>
</gene>
<evidence type="ECO:0000313" key="2">
    <source>
        <dbReference type="EMBL" id="VVD04306.1"/>
    </source>
</evidence>
<dbReference type="PANTHER" id="PTHR11092:SF0">
    <property type="entry name" value="EPIMERASE FAMILY PROTEIN SDR39U1"/>
    <property type="match status" value="1"/>
</dbReference>
<dbReference type="PANTHER" id="PTHR11092">
    <property type="entry name" value="SUGAR NUCLEOTIDE EPIMERASE RELATED"/>
    <property type="match status" value="1"/>
</dbReference>
<name>A0A5E4R0W3_9NEOP</name>
<evidence type="ECO:0000313" key="3">
    <source>
        <dbReference type="Proteomes" id="UP000324832"/>
    </source>
</evidence>